<keyword evidence="6 15" id="KW-0067">ATP-binding</keyword>
<evidence type="ECO:0000256" key="14">
    <source>
        <dbReference type="PIRSR" id="PIRSR039102-3"/>
    </source>
</evidence>
<dbReference type="GO" id="GO:0005524">
    <property type="term" value="F:ATP binding"/>
    <property type="evidence" value="ECO:0007669"/>
    <property type="project" value="UniProtKB-UniRule"/>
</dbReference>
<evidence type="ECO:0000256" key="7">
    <source>
        <dbReference type="ARBA" id="ARBA00022842"/>
    </source>
</evidence>
<keyword evidence="4 14" id="KW-0479">Metal-binding</keyword>
<keyword evidence="11 12" id="KW-0961">Cell wall biogenesis/degradation</keyword>
<dbReference type="InterPro" id="IPR016185">
    <property type="entry name" value="PreATP-grasp_dom_sf"/>
</dbReference>
<dbReference type="HAMAP" id="MF_00047">
    <property type="entry name" value="Dala_Dala_lig"/>
    <property type="match status" value="1"/>
</dbReference>
<keyword evidence="10 14" id="KW-0464">Manganese</keyword>
<dbReference type="Gene3D" id="3.40.50.20">
    <property type="match status" value="1"/>
</dbReference>
<keyword evidence="7 14" id="KW-0460">Magnesium</keyword>
<dbReference type="SUPFAM" id="SSF56059">
    <property type="entry name" value="Glutathione synthetase ATP-binding domain-like"/>
    <property type="match status" value="1"/>
</dbReference>
<feature type="binding site" evidence="14">
    <location>
        <position position="308"/>
    </location>
    <ligand>
        <name>Mg(2+)</name>
        <dbReference type="ChEBI" id="CHEBI:18420"/>
        <label>2</label>
    </ligand>
</feature>
<evidence type="ECO:0000256" key="11">
    <source>
        <dbReference type="ARBA" id="ARBA00023316"/>
    </source>
</evidence>
<reference evidence="17 18" key="1">
    <citation type="submission" date="2008-09" db="EMBL/GenBank/DDBJ databases">
        <authorList>
            <person name="Fulton L."/>
            <person name="Clifton S."/>
            <person name="Fulton B."/>
            <person name="Xu J."/>
            <person name="Minx P."/>
            <person name="Pepin K.H."/>
            <person name="Johnson M."/>
            <person name="Thiruvilangam P."/>
            <person name="Bhonagiri V."/>
            <person name="Nash W.E."/>
            <person name="Mardis E.R."/>
            <person name="Wilson R.K."/>
        </authorList>
    </citation>
    <scope>NUCLEOTIDE SEQUENCE [LARGE SCALE GENOMIC DNA]</scope>
    <source>
        <strain evidence="17 18">DSM 7454</strain>
    </source>
</reference>
<evidence type="ECO:0000256" key="2">
    <source>
        <dbReference type="ARBA" id="ARBA00010871"/>
    </source>
</evidence>
<feature type="active site" evidence="13">
    <location>
        <position position="317"/>
    </location>
</feature>
<dbReference type="InterPro" id="IPR011095">
    <property type="entry name" value="Dala_Dala_lig_C"/>
</dbReference>
<reference evidence="17 18" key="2">
    <citation type="submission" date="2008-10" db="EMBL/GenBank/DDBJ databases">
        <title>Draft genome sequence of Anaerococcus hydrogenalis (DSM 7454).</title>
        <authorList>
            <person name="Sudarsanam P."/>
            <person name="Ley R."/>
            <person name="Guruge J."/>
            <person name="Turnbaugh P.J."/>
            <person name="Mahowald M."/>
            <person name="Liep D."/>
            <person name="Gordon J."/>
        </authorList>
    </citation>
    <scope>NUCLEOTIDE SEQUENCE [LARGE SCALE GENOMIC DNA]</scope>
    <source>
        <strain evidence="17 18">DSM 7454</strain>
    </source>
</reference>
<keyword evidence="5 15" id="KW-0547">Nucleotide-binding</keyword>
<evidence type="ECO:0000256" key="15">
    <source>
        <dbReference type="PROSITE-ProRule" id="PRU00409"/>
    </source>
</evidence>
<evidence type="ECO:0000313" key="17">
    <source>
        <dbReference type="EMBL" id="EEB35611.1"/>
    </source>
</evidence>
<dbReference type="InterPro" id="IPR005905">
    <property type="entry name" value="D_ala_D_ala"/>
</dbReference>
<evidence type="ECO:0000259" key="16">
    <source>
        <dbReference type="PROSITE" id="PS50975"/>
    </source>
</evidence>
<evidence type="ECO:0000256" key="1">
    <source>
        <dbReference type="ARBA" id="ARBA00001936"/>
    </source>
</evidence>
<dbReference type="NCBIfam" id="TIGR01205">
    <property type="entry name" value="D_ala_D_alaTIGR"/>
    <property type="match status" value="1"/>
</dbReference>
<dbReference type="GO" id="GO:0005829">
    <property type="term" value="C:cytosol"/>
    <property type="evidence" value="ECO:0007669"/>
    <property type="project" value="TreeGrafter"/>
</dbReference>
<evidence type="ECO:0000256" key="3">
    <source>
        <dbReference type="ARBA" id="ARBA00022598"/>
    </source>
</evidence>
<feature type="binding site" evidence="14">
    <location>
        <position position="306"/>
    </location>
    <ligand>
        <name>Mg(2+)</name>
        <dbReference type="ChEBI" id="CHEBI:18420"/>
        <label>2</label>
    </ligand>
</feature>
<feature type="binding site" evidence="14">
    <location>
        <position position="306"/>
    </location>
    <ligand>
        <name>Mg(2+)</name>
        <dbReference type="ChEBI" id="CHEBI:18420"/>
        <label>1</label>
    </ligand>
</feature>
<dbReference type="GO" id="GO:0008716">
    <property type="term" value="F:D-alanine-D-alanine ligase activity"/>
    <property type="evidence" value="ECO:0007669"/>
    <property type="project" value="UniProtKB-UniRule"/>
</dbReference>
<keyword evidence="12" id="KW-0963">Cytoplasm</keyword>
<comment type="pathway">
    <text evidence="12">Cell wall biogenesis; peptidoglycan biosynthesis.</text>
</comment>
<evidence type="ECO:0000256" key="8">
    <source>
        <dbReference type="ARBA" id="ARBA00022960"/>
    </source>
</evidence>
<evidence type="ECO:0000256" key="12">
    <source>
        <dbReference type="HAMAP-Rule" id="MF_00047"/>
    </source>
</evidence>
<dbReference type="Gene3D" id="3.30.470.20">
    <property type="entry name" value="ATP-grasp fold, B domain"/>
    <property type="match status" value="1"/>
</dbReference>
<comment type="function">
    <text evidence="12">Cell wall formation.</text>
</comment>
<accession>B6WAE3</accession>
<keyword evidence="8 12" id="KW-0133">Cell shape</keyword>
<comment type="catalytic activity">
    <reaction evidence="12">
        <text>2 D-alanine + ATP = D-alanyl-D-alanine + ADP + phosphate + H(+)</text>
        <dbReference type="Rhea" id="RHEA:11224"/>
        <dbReference type="ChEBI" id="CHEBI:15378"/>
        <dbReference type="ChEBI" id="CHEBI:30616"/>
        <dbReference type="ChEBI" id="CHEBI:43474"/>
        <dbReference type="ChEBI" id="CHEBI:57416"/>
        <dbReference type="ChEBI" id="CHEBI:57822"/>
        <dbReference type="ChEBI" id="CHEBI:456216"/>
        <dbReference type="EC" id="6.3.2.4"/>
    </reaction>
</comment>
<dbReference type="Pfam" id="PF01820">
    <property type="entry name" value="Dala_Dala_lig_N"/>
    <property type="match status" value="1"/>
</dbReference>
<feature type="binding site" evidence="14">
    <location>
        <position position="294"/>
    </location>
    <ligand>
        <name>Mg(2+)</name>
        <dbReference type="ChEBI" id="CHEBI:18420"/>
        <label>1</label>
    </ligand>
</feature>
<dbReference type="PANTHER" id="PTHR23132:SF25">
    <property type="entry name" value="D-ALANINE--D-ALANINE LIGASE A"/>
    <property type="match status" value="1"/>
</dbReference>
<dbReference type="Pfam" id="PF07478">
    <property type="entry name" value="Dala_Dala_lig_C"/>
    <property type="match status" value="1"/>
</dbReference>
<gene>
    <name evidence="12" type="primary">ddl</name>
    <name evidence="17" type="ORF">ANHYDRO_01571</name>
</gene>
<dbReference type="STRING" id="561177.ANHYDRO_01571"/>
<comment type="caution">
    <text evidence="17">The sequence shown here is derived from an EMBL/GenBank/DDBJ whole genome shotgun (WGS) entry which is preliminary data.</text>
</comment>
<dbReference type="GO" id="GO:0009252">
    <property type="term" value="P:peptidoglycan biosynthetic process"/>
    <property type="evidence" value="ECO:0007669"/>
    <property type="project" value="UniProtKB-UniRule"/>
</dbReference>
<dbReference type="InterPro" id="IPR013815">
    <property type="entry name" value="ATP_grasp_subdomain_1"/>
</dbReference>
<feature type="active site" evidence="13">
    <location>
        <position position="184"/>
    </location>
</feature>
<evidence type="ECO:0000256" key="6">
    <source>
        <dbReference type="ARBA" id="ARBA00022840"/>
    </source>
</evidence>
<dbReference type="EC" id="6.3.2.4" evidence="12"/>
<dbReference type="NCBIfam" id="NF002528">
    <property type="entry name" value="PRK01966.1-4"/>
    <property type="match status" value="1"/>
</dbReference>
<name>B6WAE3_9FIRM</name>
<comment type="cofactor">
    <cofactor evidence="14">
        <name>Mg(2+)</name>
        <dbReference type="ChEBI" id="CHEBI:18420"/>
    </cofactor>
    <cofactor evidence="14">
        <name>Mn(2+)</name>
        <dbReference type="ChEBI" id="CHEBI:29035"/>
    </cofactor>
    <text evidence="14">Binds 2 magnesium or manganese ions per subunit.</text>
</comment>
<dbReference type="EMBL" id="ABXA01000040">
    <property type="protein sequence ID" value="EEB35611.1"/>
    <property type="molecule type" value="Genomic_DNA"/>
</dbReference>
<dbReference type="Gene3D" id="3.30.1490.20">
    <property type="entry name" value="ATP-grasp fold, A domain"/>
    <property type="match status" value="1"/>
</dbReference>
<comment type="similarity">
    <text evidence="2 12">Belongs to the D-alanine--D-alanine ligase family.</text>
</comment>
<dbReference type="PROSITE" id="PS50975">
    <property type="entry name" value="ATP_GRASP"/>
    <property type="match status" value="1"/>
</dbReference>
<feature type="active site" evidence="13">
    <location>
        <position position="18"/>
    </location>
</feature>
<evidence type="ECO:0000256" key="5">
    <source>
        <dbReference type="ARBA" id="ARBA00022741"/>
    </source>
</evidence>
<organism evidence="17 18">
    <name type="scientific">Anaerococcus hydrogenalis DSM 7454</name>
    <dbReference type="NCBI Taxonomy" id="561177"/>
    <lineage>
        <taxon>Bacteria</taxon>
        <taxon>Bacillati</taxon>
        <taxon>Bacillota</taxon>
        <taxon>Tissierellia</taxon>
        <taxon>Tissierellales</taxon>
        <taxon>Peptoniphilaceae</taxon>
        <taxon>Anaerococcus</taxon>
    </lineage>
</organism>
<dbReference type="PIRSF" id="PIRSF039102">
    <property type="entry name" value="Ddl/VanB"/>
    <property type="match status" value="1"/>
</dbReference>
<evidence type="ECO:0000256" key="4">
    <source>
        <dbReference type="ARBA" id="ARBA00022723"/>
    </source>
</evidence>
<dbReference type="Proteomes" id="UP000005451">
    <property type="component" value="Unassembled WGS sequence"/>
</dbReference>
<feature type="domain" description="ATP-grasp" evidence="16">
    <location>
        <begin position="138"/>
        <end position="340"/>
    </location>
</feature>
<proteinExistence type="inferred from homology"/>
<dbReference type="UniPathway" id="UPA00219"/>
<dbReference type="eggNOG" id="COG1181">
    <property type="taxonomic scope" value="Bacteria"/>
</dbReference>
<keyword evidence="3 12" id="KW-0436">Ligase</keyword>
<evidence type="ECO:0000313" key="18">
    <source>
        <dbReference type="Proteomes" id="UP000005451"/>
    </source>
</evidence>
<dbReference type="InterPro" id="IPR011127">
    <property type="entry name" value="Dala_Dala_lig_N"/>
</dbReference>
<evidence type="ECO:0000256" key="10">
    <source>
        <dbReference type="ARBA" id="ARBA00023211"/>
    </source>
</evidence>
<evidence type="ECO:0000256" key="9">
    <source>
        <dbReference type="ARBA" id="ARBA00022984"/>
    </source>
</evidence>
<dbReference type="GO" id="GO:0071555">
    <property type="term" value="P:cell wall organization"/>
    <property type="evidence" value="ECO:0007669"/>
    <property type="project" value="UniProtKB-KW"/>
</dbReference>
<dbReference type="AlphaFoldDB" id="B6WAE3"/>
<sequence length="352" mass="40345">MERQMINTYLLCGGPSSEHDIALRSALNISKNLNKEKYKLKLVYVDKKGRFSKAFDFIDTDDEFDLVKTCKENILESISDFLLELKDKDKDNTIIIPCIHGTYGEDGTIQGFLDAIDMAYIGNGLLSSSVCMDKVTANDIFEKNKLSQARYLYAKEETFNEDFAKKCQEYIKFPMIVKPSANGSSVGVNKAENIEELLKFGKEALKYDEKILVEEAIIGQEVEIAVIGENELMASKPGAYTTDHTFLDYDAKYFDKSTKEELPYPIDENLEKELLEFAKKCYKACGCQGFARVDIFLKDNKFYINEINTFPGFTPTSFFARLCKISFNLEFEEILNMLIEEGFKSFQKRRFK</sequence>
<dbReference type="GO" id="GO:0008360">
    <property type="term" value="P:regulation of cell shape"/>
    <property type="evidence" value="ECO:0007669"/>
    <property type="project" value="UniProtKB-KW"/>
</dbReference>
<dbReference type="GO" id="GO:0046872">
    <property type="term" value="F:metal ion binding"/>
    <property type="evidence" value="ECO:0007669"/>
    <property type="project" value="UniProtKB-KW"/>
</dbReference>
<comment type="subcellular location">
    <subcellularLocation>
        <location evidence="12">Cytoplasm</location>
    </subcellularLocation>
</comment>
<keyword evidence="9 12" id="KW-0573">Peptidoglycan synthesis</keyword>
<comment type="cofactor">
    <cofactor evidence="1">
        <name>Mn(2+)</name>
        <dbReference type="ChEBI" id="CHEBI:29035"/>
    </cofactor>
</comment>
<dbReference type="SUPFAM" id="SSF52440">
    <property type="entry name" value="PreATP-grasp domain"/>
    <property type="match status" value="1"/>
</dbReference>
<evidence type="ECO:0000256" key="13">
    <source>
        <dbReference type="PIRSR" id="PIRSR039102-1"/>
    </source>
</evidence>
<dbReference type="PROSITE" id="PS00843">
    <property type="entry name" value="DALA_DALA_LIGASE_1"/>
    <property type="match status" value="1"/>
</dbReference>
<dbReference type="InterPro" id="IPR011761">
    <property type="entry name" value="ATP-grasp"/>
</dbReference>
<dbReference type="PANTHER" id="PTHR23132">
    <property type="entry name" value="D-ALANINE--D-ALANINE LIGASE"/>
    <property type="match status" value="1"/>
</dbReference>
<dbReference type="InterPro" id="IPR000291">
    <property type="entry name" value="D-Ala_lig_Van_CS"/>
</dbReference>
<protein>
    <recommendedName>
        <fullName evidence="12">D-alanine--D-alanine ligase</fullName>
        <ecNumber evidence="12">6.3.2.4</ecNumber>
    </recommendedName>
    <alternativeName>
        <fullName evidence="12">D-Ala-D-Ala ligase</fullName>
    </alternativeName>
    <alternativeName>
        <fullName evidence="12">D-alanylalanine synthetase</fullName>
    </alternativeName>
</protein>